<evidence type="ECO:0000313" key="10">
    <source>
        <dbReference type="EMBL" id="KAK3922214.1"/>
    </source>
</evidence>
<dbReference type="PROSITE" id="PS00028">
    <property type="entry name" value="ZINC_FINGER_C2H2_1"/>
    <property type="match status" value="3"/>
</dbReference>
<dbReference type="PANTHER" id="PTHR24388">
    <property type="entry name" value="ZINC FINGER PROTEIN"/>
    <property type="match status" value="1"/>
</dbReference>
<evidence type="ECO:0000256" key="3">
    <source>
        <dbReference type="ARBA" id="ARBA00022771"/>
    </source>
</evidence>
<feature type="compositionally biased region" description="Low complexity" evidence="8">
    <location>
        <begin position="179"/>
        <end position="189"/>
    </location>
</feature>
<dbReference type="SMART" id="SM00355">
    <property type="entry name" value="ZnF_C2H2"/>
    <property type="match status" value="3"/>
</dbReference>
<name>A0AAE1HJ97_9NEOP</name>
<dbReference type="PROSITE" id="PS50157">
    <property type="entry name" value="ZINC_FINGER_C2H2_2"/>
    <property type="match status" value="2"/>
</dbReference>
<protein>
    <submittedName>
        <fullName evidence="10">PR domain zinc finger protein 5</fullName>
    </submittedName>
</protein>
<gene>
    <name evidence="10" type="ORF">KUF71_011688</name>
</gene>
<evidence type="ECO:0000259" key="9">
    <source>
        <dbReference type="PROSITE" id="PS50157"/>
    </source>
</evidence>
<evidence type="ECO:0000256" key="4">
    <source>
        <dbReference type="ARBA" id="ARBA00022833"/>
    </source>
</evidence>
<evidence type="ECO:0000313" key="11">
    <source>
        <dbReference type="Proteomes" id="UP001219518"/>
    </source>
</evidence>
<evidence type="ECO:0000256" key="1">
    <source>
        <dbReference type="ARBA" id="ARBA00022723"/>
    </source>
</evidence>
<keyword evidence="3 7" id="KW-0863">Zinc-finger</keyword>
<dbReference type="SUPFAM" id="SSF57667">
    <property type="entry name" value="beta-beta-alpha zinc fingers"/>
    <property type="match status" value="1"/>
</dbReference>
<comment type="caution">
    <text evidence="10">The sequence shown here is derived from an EMBL/GenBank/DDBJ whole genome shotgun (WGS) entry which is preliminary data.</text>
</comment>
<evidence type="ECO:0000256" key="5">
    <source>
        <dbReference type="ARBA" id="ARBA00023242"/>
    </source>
</evidence>
<accession>A0AAE1HJ97</accession>
<evidence type="ECO:0000256" key="8">
    <source>
        <dbReference type="SAM" id="MobiDB-lite"/>
    </source>
</evidence>
<keyword evidence="1" id="KW-0479">Metal-binding</keyword>
<keyword evidence="11" id="KW-1185">Reference proteome</keyword>
<dbReference type="GO" id="GO:0008270">
    <property type="term" value="F:zinc ion binding"/>
    <property type="evidence" value="ECO:0007669"/>
    <property type="project" value="UniProtKB-KW"/>
</dbReference>
<dbReference type="Pfam" id="PF00096">
    <property type="entry name" value="zf-C2H2"/>
    <property type="match status" value="1"/>
</dbReference>
<keyword evidence="5" id="KW-0539">Nucleus</keyword>
<dbReference type="Proteomes" id="UP001219518">
    <property type="component" value="Unassembled WGS sequence"/>
</dbReference>
<dbReference type="Gene3D" id="3.30.160.60">
    <property type="entry name" value="Classic Zinc Finger"/>
    <property type="match status" value="1"/>
</dbReference>
<dbReference type="InterPro" id="IPR013087">
    <property type="entry name" value="Znf_C2H2_type"/>
</dbReference>
<feature type="domain" description="C2H2-type" evidence="9">
    <location>
        <begin position="236"/>
        <end position="263"/>
    </location>
</feature>
<dbReference type="EMBL" id="JAHWGI010001077">
    <property type="protein sequence ID" value="KAK3922214.1"/>
    <property type="molecule type" value="Genomic_DNA"/>
</dbReference>
<evidence type="ECO:0000256" key="6">
    <source>
        <dbReference type="ARBA" id="ARBA00037948"/>
    </source>
</evidence>
<feature type="region of interest" description="Disordered" evidence="8">
    <location>
        <begin position="174"/>
        <end position="194"/>
    </location>
</feature>
<sequence length="392" mass="42694">MSNPMFKDDLPLVCACQSCMLKPLKPSVRYRQGSDGTPPGPGETTPQSSPGHQASSPNMNEEGFAEGPLLQDLSQSSSYYPDMSLTMLSGMKPQDYTSFDYPLLQQYTQYTFQDYLQWPSGTFLQQQQVYAQHPPLDEMFETVDMAATPEAPTLFNMDPTGPEIMRMCLQDTPDSDGYSASATTSASSSETDPMMEARDLTTDAEMCMTCFGVFPSRATLARHVRLAHMRVPRVWNVCDVCGKALATPRSLRMHKLRHTGVKSCCCPSCGAAFYEPGQLRAHQRAKHPQPAVKDLPKDAALDLGLRVVHQQGGADQGGGGVVFTRAEAGDVEGIVATPRVAAASASAAAPTTTAQVDGEERAQEEDDGIVIRLVRCKEQEGAWKVEHVSKIF</sequence>
<feature type="region of interest" description="Disordered" evidence="8">
    <location>
        <begin position="27"/>
        <end position="64"/>
    </location>
</feature>
<evidence type="ECO:0000256" key="2">
    <source>
        <dbReference type="ARBA" id="ARBA00022737"/>
    </source>
</evidence>
<dbReference type="GO" id="GO:0000981">
    <property type="term" value="F:DNA-binding transcription factor activity, RNA polymerase II-specific"/>
    <property type="evidence" value="ECO:0007669"/>
    <property type="project" value="TreeGrafter"/>
</dbReference>
<dbReference type="InterPro" id="IPR050527">
    <property type="entry name" value="Snail/Krueppel_Znf"/>
</dbReference>
<keyword evidence="4" id="KW-0862">Zinc</keyword>
<evidence type="ECO:0000256" key="7">
    <source>
        <dbReference type="PROSITE-ProRule" id="PRU00042"/>
    </source>
</evidence>
<dbReference type="InterPro" id="IPR036236">
    <property type="entry name" value="Znf_C2H2_sf"/>
</dbReference>
<proteinExistence type="inferred from homology"/>
<reference evidence="10" key="2">
    <citation type="journal article" date="2023" name="BMC Genomics">
        <title>Pest status, molecular evolution, and epigenetic factors derived from the genome assembly of Frankliniella fusca, a thysanopteran phytovirus vector.</title>
        <authorList>
            <person name="Catto M.A."/>
            <person name="Labadie P.E."/>
            <person name="Jacobson A.L."/>
            <person name="Kennedy G.G."/>
            <person name="Srinivasan R."/>
            <person name="Hunt B.G."/>
        </authorList>
    </citation>
    <scope>NUCLEOTIDE SEQUENCE</scope>
    <source>
        <strain evidence="10">PL_HMW_Pooled</strain>
    </source>
</reference>
<reference evidence="10" key="1">
    <citation type="submission" date="2021-07" db="EMBL/GenBank/DDBJ databases">
        <authorList>
            <person name="Catto M.A."/>
            <person name="Jacobson A."/>
            <person name="Kennedy G."/>
            <person name="Labadie P."/>
            <person name="Hunt B.G."/>
            <person name="Srinivasan R."/>
        </authorList>
    </citation>
    <scope>NUCLEOTIDE SEQUENCE</scope>
    <source>
        <strain evidence="10">PL_HMW_Pooled</strain>
        <tissue evidence="10">Head</tissue>
    </source>
</reference>
<dbReference type="PANTHER" id="PTHR24388:SF104">
    <property type="entry name" value="AT-RICH BINDING PROTEIN-RELATED"/>
    <property type="match status" value="1"/>
</dbReference>
<dbReference type="AlphaFoldDB" id="A0AAE1HJ97"/>
<comment type="similarity">
    <text evidence="6">Belongs to the snail C2H2-type zinc-finger protein family.</text>
</comment>
<feature type="compositionally biased region" description="Low complexity" evidence="8">
    <location>
        <begin position="33"/>
        <end position="51"/>
    </location>
</feature>
<organism evidence="10 11">
    <name type="scientific">Frankliniella fusca</name>
    <dbReference type="NCBI Taxonomy" id="407009"/>
    <lineage>
        <taxon>Eukaryota</taxon>
        <taxon>Metazoa</taxon>
        <taxon>Ecdysozoa</taxon>
        <taxon>Arthropoda</taxon>
        <taxon>Hexapoda</taxon>
        <taxon>Insecta</taxon>
        <taxon>Pterygota</taxon>
        <taxon>Neoptera</taxon>
        <taxon>Paraneoptera</taxon>
        <taxon>Thysanoptera</taxon>
        <taxon>Terebrantia</taxon>
        <taxon>Thripoidea</taxon>
        <taxon>Thripidae</taxon>
        <taxon>Frankliniella</taxon>
    </lineage>
</organism>
<dbReference type="GO" id="GO:0000978">
    <property type="term" value="F:RNA polymerase II cis-regulatory region sequence-specific DNA binding"/>
    <property type="evidence" value="ECO:0007669"/>
    <property type="project" value="TreeGrafter"/>
</dbReference>
<keyword evidence="2" id="KW-0677">Repeat</keyword>
<feature type="domain" description="C2H2-type" evidence="9">
    <location>
        <begin position="264"/>
        <end position="287"/>
    </location>
</feature>